<keyword evidence="2" id="KW-1185">Reference proteome</keyword>
<evidence type="ECO:0000313" key="1">
    <source>
        <dbReference type="EMBL" id="KAF9605746.1"/>
    </source>
</evidence>
<dbReference type="GO" id="GO:0004525">
    <property type="term" value="F:ribonuclease III activity"/>
    <property type="evidence" value="ECO:0007669"/>
    <property type="project" value="InterPro"/>
</dbReference>
<proteinExistence type="predicted"/>
<evidence type="ECO:0000313" key="2">
    <source>
        <dbReference type="Proteomes" id="UP000631114"/>
    </source>
</evidence>
<accession>A0A835HU19</accession>
<gene>
    <name evidence="1" type="ORF">IFM89_018142</name>
</gene>
<dbReference type="Gene3D" id="1.10.1520.10">
    <property type="entry name" value="Ribonuclease III domain"/>
    <property type="match status" value="1"/>
</dbReference>
<name>A0A835HU19_9MAGN</name>
<dbReference type="EMBL" id="JADFTS010000005">
    <property type="protein sequence ID" value="KAF9605746.1"/>
    <property type="molecule type" value="Genomic_DNA"/>
</dbReference>
<comment type="caution">
    <text evidence="1">The sequence shown here is derived from an EMBL/GenBank/DDBJ whole genome shotgun (WGS) entry which is preliminary data.</text>
</comment>
<dbReference type="OrthoDB" id="6513042at2759"/>
<dbReference type="AlphaFoldDB" id="A0A835HU19"/>
<organism evidence="1 2">
    <name type="scientific">Coptis chinensis</name>
    <dbReference type="NCBI Taxonomy" id="261450"/>
    <lineage>
        <taxon>Eukaryota</taxon>
        <taxon>Viridiplantae</taxon>
        <taxon>Streptophyta</taxon>
        <taxon>Embryophyta</taxon>
        <taxon>Tracheophyta</taxon>
        <taxon>Spermatophyta</taxon>
        <taxon>Magnoliopsida</taxon>
        <taxon>Ranunculales</taxon>
        <taxon>Ranunculaceae</taxon>
        <taxon>Coptidoideae</taxon>
        <taxon>Coptis</taxon>
    </lineage>
</organism>
<dbReference type="Proteomes" id="UP000631114">
    <property type="component" value="Unassembled WGS sequence"/>
</dbReference>
<protein>
    <submittedName>
        <fullName evidence="1">Uncharacterized protein</fullName>
    </submittedName>
</protein>
<reference evidence="1 2" key="1">
    <citation type="submission" date="2020-10" db="EMBL/GenBank/DDBJ databases">
        <title>The Coptis chinensis genome and diversification of protoberbering-type alkaloids.</title>
        <authorList>
            <person name="Wang B."/>
            <person name="Shu S."/>
            <person name="Song C."/>
            <person name="Liu Y."/>
        </authorList>
    </citation>
    <scope>NUCLEOTIDE SEQUENCE [LARGE SCALE GENOMIC DNA]</scope>
    <source>
        <strain evidence="1">HL-2020</strain>
        <tissue evidence="1">Leaf</tissue>
    </source>
</reference>
<dbReference type="InterPro" id="IPR036389">
    <property type="entry name" value="RNase_III_sf"/>
</dbReference>
<dbReference type="GO" id="GO:0006396">
    <property type="term" value="P:RNA processing"/>
    <property type="evidence" value="ECO:0007669"/>
    <property type="project" value="InterPro"/>
</dbReference>
<sequence length="120" mass="13711">MKEQSYLGLLTRSGLLQSFIQADRFAPSRWAAPRVLPVFDEDTKDAETHSYLVREAALRETRIEEEGLRDDGDEYDMEDGEVESDLSCYRVLSSKTLADVVEALISVYYVERGRMLHTTS</sequence>